<evidence type="ECO:0000256" key="4">
    <source>
        <dbReference type="ARBA" id="ARBA00022606"/>
    </source>
</evidence>
<dbReference type="CTD" id="38868"/>
<accession>A0A9R1SUC8</accession>
<keyword evidence="6" id="KW-0552">Olfaction</keyword>
<dbReference type="PANTHER" id="PTHR11923">
    <property type="entry name" value="SCAVENGER RECEPTOR CLASS B TYPE-1 SR-B1"/>
    <property type="match status" value="1"/>
</dbReference>
<dbReference type="GO" id="GO:0005737">
    <property type="term" value="C:cytoplasm"/>
    <property type="evidence" value="ECO:0007669"/>
    <property type="project" value="TreeGrafter"/>
</dbReference>
<dbReference type="GO" id="GO:0005886">
    <property type="term" value="C:plasma membrane"/>
    <property type="evidence" value="ECO:0007669"/>
    <property type="project" value="UniProtKB-SubCell"/>
</dbReference>
<evidence type="ECO:0000256" key="1">
    <source>
        <dbReference type="ARBA" id="ARBA00004236"/>
    </source>
</evidence>
<proteinExistence type="inferred from homology"/>
<keyword evidence="3" id="KW-1003">Cell membrane</keyword>
<evidence type="ECO:0000313" key="14">
    <source>
        <dbReference type="Proteomes" id="UP000694866"/>
    </source>
</evidence>
<keyword evidence="10" id="KW-0675">Receptor</keyword>
<keyword evidence="14" id="KW-1185">Reference proteome</keyword>
<dbReference type="Proteomes" id="UP000694866">
    <property type="component" value="Unplaced"/>
</dbReference>
<dbReference type="AlphaFoldDB" id="A0A9R1SUC8"/>
<evidence type="ECO:0000256" key="5">
    <source>
        <dbReference type="ARBA" id="ARBA00022692"/>
    </source>
</evidence>
<keyword evidence="9" id="KW-1015">Disulfide bond</keyword>
<protein>
    <recommendedName>
        <fullName evidence="12">Sensory neuron membrane protein 2</fullName>
    </recommendedName>
</protein>
<evidence type="ECO:0000256" key="10">
    <source>
        <dbReference type="ARBA" id="ARBA00023170"/>
    </source>
</evidence>
<dbReference type="PANTHER" id="PTHR11923:SF109">
    <property type="entry name" value="SENSORY NEURON MEMBRANE PROTEIN 2"/>
    <property type="match status" value="1"/>
</dbReference>
<dbReference type="GeneID" id="105263044"/>
<feature type="transmembrane region" description="Helical" evidence="13">
    <location>
        <begin position="12"/>
        <end position="32"/>
    </location>
</feature>
<keyword evidence="5 13" id="KW-0812">Transmembrane</keyword>
<evidence type="ECO:0000256" key="7">
    <source>
        <dbReference type="ARBA" id="ARBA00022989"/>
    </source>
</evidence>
<comment type="similarity">
    <text evidence="2">Belongs to the CD36 family.</text>
</comment>
<keyword evidence="7 13" id="KW-1133">Transmembrane helix</keyword>
<sequence length="502" mass="56589">MSSIKLNICFGFFLGLGIVVAILALVSKFIVFPKIINNEIAEEIQLINGSEAYDRWVKIPFPIIYKAYFFNVTNPEAVSQGEKPILQEVGPYIYQQHRAKLNITDRLETLGYNEHQLFEFDAKASYPLTDSDPIRIVNLPLMGLIDTTERETPALVRFLDLIIPQLFDNPKNLFLTTTPKDFLFDGIFLNCQSNNVLLRIFCKSIEKLAPRTMVRQEDGNIKFSFLSYKNNTDEGRFVVNSGRIEPERVGQLSSWNGYNLTNIWLTNSSCNRIFGTDATIYPPFDSTDSILDTFSIDLCRTVSLEYSEPIVYSGIDGLRFVAKKSTFLSPGQEPLNQCYCLHKTKGILGQDGCLLDGALELFSCHGAPIVFTHPHFYLTHQTYQNGVIGLKPNSIKHQNFVDLQPNTGAPLRGSKRGQFNIFLRSVDGVSLTSGLRTTLMPILWFDEGVVLSDKYVDILKVDFLDKMRFIEIGGWAIFACGTATCILSFVVFISCRCAKKNS</sequence>
<dbReference type="GO" id="GO:0005044">
    <property type="term" value="F:scavenger receptor activity"/>
    <property type="evidence" value="ECO:0007669"/>
    <property type="project" value="TreeGrafter"/>
</dbReference>
<keyword evidence="4" id="KW-0716">Sensory transduction</keyword>
<name>A0A9R1SUC8_9HYME</name>
<evidence type="ECO:0000256" key="12">
    <source>
        <dbReference type="ARBA" id="ARBA00040645"/>
    </source>
</evidence>
<keyword evidence="11" id="KW-0325">Glycoprotein</keyword>
<keyword evidence="8 13" id="KW-0472">Membrane</keyword>
<dbReference type="RefSeq" id="XP_011297307.1">
    <property type="nucleotide sequence ID" value="XM_011299005.1"/>
</dbReference>
<evidence type="ECO:0000256" key="3">
    <source>
        <dbReference type="ARBA" id="ARBA00022475"/>
    </source>
</evidence>
<feature type="transmembrane region" description="Helical" evidence="13">
    <location>
        <begin position="472"/>
        <end position="493"/>
    </location>
</feature>
<evidence type="ECO:0000256" key="8">
    <source>
        <dbReference type="ARBA" id="ARBA00023136"/>
    </source>
</evidence>
<comment type="subcellular location">
    <subcellularLocation>
        <location evidence="1">Cell membrane</location>
    </subcellularLocation>
</comment>
<reference evidence="15" key="1">
    <citation type="submission" date="2025-08" db="UniProtKB">
        <authorList>
            <consortium name="RefSeq"/>
        </authorList>
    </citation>
    <scope>IDENTIFICATION</scope>
    <source>
        <strain evidence="15">USDA-PBARC FA_bdor</strain>
        <tissue evidence="15">Whole organism</tissue>
    </source>
</reference>
<dbReference type="PRINTS" id="PR01609">
    <property type="entry name" value="CD36FAMILY"/>
</dbReference>
<evidence type="ECO:0000256" key="9">
    <source>
        <dbReference type="ARBA" id="ARBA00023157"/>
    </source>
</evidence>
<evidence type="ECO:0000256" key="13">
    <source>
        <dbReference type="SAM" id="Phobius"/>
    </source>
</evidence>
<evidence type="ECO:0000313" key="15">
    <source>
        <dbReference type="RefSeq" id="XP_011297307.1"/>
    </source>
</evidence>
<dbReference type="Pfam" id="PF01130">
    <property type="entry name" value="CD36"/>
    <property type="match status" value="1"/>
</dbReference>
<organism evidence="14 15">
    <name type="scientific">Fopius arisanus</name>
    <dbReference type="NCBI Taxonomy" id="64838"/>
    <lineage>
        <taxon>Eukaryota</taxon>
        <taxon>Metazoa</taxon>
        <taxon>Ecdysozoa</taxon>
        <taxon>Arthropoda</taxon>
        <taxon>Hexapoda</taxon>
        <taxon>Insecta</taxon>
        <taxon>Pterygota</taxon>
        <taxon>Neoptera</taxon>
        <taxon>Endopterygota</taxon>
        <taxon>Hymenoptera</taxon>
        <taxon>Apocrita</taxon>
        <taxon>Ichneumonoidea</taxon>
        <taxon>Braconidae</taxon>
        <taxon>Opiinae</taxon>
        <taxon>Fopius</taxon>
    </lineage>
</organism>
<evidence type="ECO:0000256" key="11">
    <source>
        <dbReference type="ARBA" id="ARBA00023180"/>
    </source>
</evidence>
<gene>
    <name evidence="15" type="primary">Snmp2</name>
</gene>
<evidence type="ECO:0000256" key="2">
    <source>
        <dbReference type="ARBA" id="ARBA00010532"/>
    </source>
</evidence>
<evidence type="ECO:0000256" key="6">
    <source>
        <dbReference type="ARBA" id="ARBA00022725"/>
    </source>
</evidence>
<dbReference type="OrthoDB" id="195015at2759"/>
<dbReference type="GO" id="GO:0007608">
    <property type="term" value="P:sensory perception of smell"/>
    <property type="evidence" value="ECO:0007669"/>
    <property type="project" value="UniProtKB-KW"/>
</dbReference>
<dbReference type="KEGG" id="fas:105263044"/>
<dbReference type="InterPro" id="IPR002159">
    <property type="entry name" value="CD36_fam"/>
</dbReference>